<dbReference type="PANTHER" id="PTHR30255">
    <property type="entry name" value="SINGLE-STRANDED-DNA-SPECIFIC EXONUCLEASE RECJ"/>
    <property type="match status" value="1"/>
</dbReference>
<dbReference type="InterPro" id="IPR001667">
    <property type="entry name" value="DDH_dom"/>
</dbReference>
<dbReference type="InterPro" id="IPR004610">
    <property type="entry name" value="RecJ"/>
</dbReference>
<sequence>MLHIRQRPLKTSPEKFLGLSPFIANLLARRSIHSVSELELKLPKLLPPTLKDLDKAVGLLNDAIDLQEKIVIVGDYDADGATSTAIMVLILRAVGAHVEYVVPDRFKYGYGLTAKIADLVQEMYQPNLLVTVDNGISSHEGVQKAQTYGMKVIITDHHLTTKQPPNAEAVVNPNQLDCNFPSKSLAGVGVAFYVLASLIRLRKQQGKSITSVTQYLDLVALGTYADVATLDYNNRILIQTGLKQIQAGHCRAGILALLDVAGRDFSALTAQDLGFVLGPRLNAAGRMDSMRIGIDCLLSENFSQAYTLARQLQQLNLDRRQIETEMKEEALTALAQIQLDATQLPSALVLFEPHWHQGVIGIVAGRLKEQFHRPSIVFAPDEDGIHIKGSARSVEGIHIRDMIEQVAETHPHLVRYFGGHAAAAGLTIEKKYFNEFKSCFEQLIAQVDQQLLEATIWTDGQLEDKYFNLHTIEDIEKLGPWGQNFPSPVFEGTFKLINYRWLKDKHLKLTLQLVSGQELDAIVFNAKDRFEFNEQSDQVYLVYILDKNEYNGRVSVQLKVTYLSAAATL</sequence>
<dbReference type="Pfam" id="PF17768">
    <property type="entry name" value="RecJ_OB"/>
    <property type="match status" value="1"/>
</dbReference>
<dbReference type="Pfam" id="PF01368">
    <property type="entry name" value="DHH"/>
    <property type="match status" value="1"/>
</dbReference>
<evidence type="ECO:0000256" key="4">
    <source>
        <dbReference type="ARBA" id="ARBA00022801"/>
    </source>
</evidence>
<name>A0ABU6DUY1_9GAMM</name>
<evidence type="ECO:0000259" key="6">
    <source>
        <dbReference type="Pfam" id="PF01368"/>
    </source>
</evidence>
<keyword evidence="4" id="KW-0378">Hydrolase</keyword>
<dbReference type="InterPro" id="IPR051673">
    <property type="entry name" value="SSDNA_exonuclease_RecJ"/>
</dbReference>
<comment type="similarity">
    <text evidence="1">Belongs to the RecJ family.</text>
</comment>
<dbReference type="NCBIfam" id="TIGR00644">
    <property type="entry name" value="recJ"/>
    <property type="match status" value="1"/>
</dbReference>
<dbReference type="InterPro" id="IPR041122">
    <property type="entry name" value="RecJ_OB"/>
</dbReference>
<proteinExistence type="inferred from homology"/>
<dbReference type="Proteomes" id="UP001339883">
    <property type="component" value="Unassembled WGS sequence"/>
</dbReference>
<feature type="domain" description="DHHA1" evidence="7">
    <location>
        <begin position="347"/>
        <end position="445"/>
    </location>
</feature>
<dbReference type="SUPFAM" id="SSF64182">
    <property type="entry name" value="DHH phosphoesterases"/>
    <property type="match status" value="1"/>
</dbReference>
<keyword evidence="10" id="KW-1185">Reference proteome</keyword>
<accession>A0ABU6DUY1</accession>
<dbReference type="PANTHER" id="PTHR30255:SF2">
    <property type="entry name" value="SINGLE-STRANDED-DNA-SPECIFIC EXONUCLEASE RECJ"/>
    <property type="match status" value="1"/>
</dbReference>
<comment type="caution">
    <text evidence="9">The sequence shown here is derived from an EMBL/GenBank/DDBJ whole genome shotgun (WGS) entry which is preliminary data.</text>
</comment>
<organism evidence="9 10">
    <name type="scientific">Acinetobacter pollinis</name>
    <dbReference type="NCBI Taxonomy" id="2605270"/>
    <lineage>
        <taxon>Bacteria</taxon>
        <taxon>Pseudomonadati</taxon>
        <taxon>Pseudomonadota</taxon>
        <taxon>Gammaproteobacteria</taxon>
        <taxon>Moraxellales</taxon>
        <taxon>Moraxellaceae</taxon>
        <taxon>Acinetobacter</taxon>
    </lineage>
</organism>
<dbReference type="RefSeq" id="WP_325775573.1">
    <property type="nucleotide sequence ID" value="NZ_VTDN01000006.1"/>
</dbReference>
<reference evidence="9 10" key="1">
    <citation type="submission" date="2019-08" db="EMBL/GenBank/DDBJ databases">
        <title>Five species of Acinetobacter isolated from floral nectar and animal pollinators.</title>
        <authorList>
            <person name="Hendry T.A."/>
        </authorList>
    </citation>
    <scope>NUCLEOTIDE SEQUENCE [LARGE SCALE GENOMIC DNA]</scope>
    <source>
        <strain evidence="9 10">MD18.27</strain>
    </source>
</reference>
<dbReference type="EMBL" id="VTDN01000006">
    <property type="protein sequence ID" value="MEB5477203.1"/>
    <property type="molecule type" value="Genomic_DNA"/>
</dbReference>
<evidence type="ECO:0000259" key="7">
    <source>
        <dbReference type="Pfam" id="PF02272"/>
    </source>
</evidence>
<evidence type="ECO:0000313" key="9">
    <source>
        <dbReference type="EMBL" id="MEB5477203.1"/>
    </source>
</evidence>
<evidence type="ECO:0000256" key="2">
    <source>
        <dbReference type="ARBA" id="ARBA00019841"/>
    </source>
</evidence>
<dbReference type="InterPro" id="IPR038763">
    <property type="entry name" value="DHH_sf"/>
</dbReference>
<feature type="domain" description="DDH" evidence="6">
    <location>
        <begin position="69"/>
        <end position="223"/>
    </location>
</feature>
<dbReference type="Gene3D" id="3.90.1640.30">
    <property type="match status" value="1"/>
</dbReference>
<evidence type="ECO:0000256" key="1">
    <source>
        <dbReference type="ARBA" id="ARBA00005915"/>
    </source>
</evidence>
<dbReference type="InterPro" id="IPR003156">
    <property type="entry name" value="DHHA1_dom"/>
</dbReference>
<gene>
    <name evidence="9" type="primary">recJ</name>
    <name evidence="9" type="ORF">I2F25_09135</name>
</gene>
<evidence type="ECO:0000256" key="5">
    <source>
        <dbReference type="ARBA" id="ARBA00022839"/>
    </source>
</evidence>
<keyword evidence="5 9" id="KW-0269">Exonuclease</keyword>
<evidence type="ECO:0000313" key="10">
    <source>
        <dbReference type="Proteomes" id="UP001339883"/>
    </source>
</evidence>
<evidence type="ECO:0000259" key="8">
    <source>
        <dbReference type="Pfam" id="PF17768"/>
    </source>
</evidence>
<dbReference type="Pfam" id="PF02272">
    <property type="entry name" value="DHHA1"/>
    <property type="match status" value="1"/>
</dbReference>
<dbReference type="Gene3D" id="3.10.310.30">
    <property type="match status" value="1"/>
</dbReference>
<evidence type="ECO:0000256" key="3">
    <source>
        <dbReference type="ARBA" id="ARBA00022722"/>
    </source>
</evidence>
<protein>
    <recommendedName>
        <fullName evidence="2">Single-stranded-DNA-specific exonuclease RecJ</fullName>
    </recommendedName>
</protein>
<feature type="domain" description="RecJ OB" evidence="8">
    <location>
        <begin position="458"/>
        <end position="561"/>
    </location>
</feature>
<keyword evidence="3" id="KW-0540">Nuclease</keyword>
<dbReference type="GO" id="GO:0004527">
    <property type="term" value="F:exonuclease activity"/>
    <property type="evidence" value="ECO:0007669"/>
    <property type="project" value="UniProtKB-KW"/>
</dbReference>